<protein>
    <submittedName>
        <fullName evidence="1">Uncharacterized protein</fullName>
    </submittedName>
</protein>
<comment type="caution">
    <text evidence="1">The sequence shown here is derived from an EMBL/GenBank/DDBJ whole genome shotgun (WGS) entry which is preliminary data.</text>
</comment>
<reference evidence="1" key="1">
    <citation type="journal article" date="2022" name="bioRxiv">
        <title>Sequencing and chromosome-scale assembly of the giantPleurodeles waltlgenome.</title>
        <authorList>
            <person name="Brown T."/>
            <person name="Elewa A."/>
            <person name="Iarovenko S."/>
            <person name="Subramanian E."/>
            <person name="Araus A.J."/>
            <person name="Petzold A."/>
            <person name="Susuki M."/>
            <person name="Suzuki K.-i.T."/>
            <person name="Hayashi T."/>
            <person name="Toyoda A."/>
            <person name="Oliveira C."/>
            <person name="Osipova E."/>
            <person name="Leigh N.D."/>
            <person name="Simon A."/>
            <person name="Yun M.H."/>
        </authorList>
    </citation>
    <scope>NUCLEOTIDE SEQUENCE</scope>
    <source>
        <strain evidence="1">20211129_DDA</strain>
        <tissue evidence="1">Liver</tissue>
    </source>
</reference>
<evidence type="ECO:0000313" key="1">
    <source>
        <dbReference type="EMBL" id="KAJ1201607.1"/>
    </source>
</evidence>
<keyword evidence="2" id="KW-1185">Reference proteome</keyword>
<organism evidence="1 2">
    <name type="scientific">Pleurodeles waltl</name>
    <name type="common">Iberian ribbed newt</name>
    <dbReference type="NCBI Taxonomy" id="8319"/>
    <lineage>
        <taxon>Eukaryota</taxon>
        <taxon>Metazoa</taxon>
        <taxon>Chordata</taxon>
        <taxon>Craniata</taxon>
        <taxon>Vertebrata</taxon>
        <taxon>Euteleostomi</taxon>
        <taxon>Amphibia</taxon>
        <taxon>Batrachia</taxon>
        <taxon>Caudata</taxon>
        <taxon>Salamandroidea</taxon>
        <taxon>Salamandridae</taxon>
        <taxon>Pleurodelinae</taxon>
        <taxon>Pleurodeles</taxon>
    </lineage>
</organism>
<gene>
    <name evidence="1" type="ORF">NDU88_005414</name>
</gene>
<accession>A0AAV7VJX1</accession>
<name>A0AAV7VJX1_PLEWA</name>
<dbReference type="EMBL" id="JANPWB010000003">
    <property type="protein sequence ID" value="KAJ1201607.1"/>
    <property type="molecule type" value="Genomic_DNA"/>
</dbReference>
<dbReference type="AlphaFoldDB" id="A0AAV7VJX1"/>
<dbReference type="Proteomes" id="UP001066276">
    <property type="component" value="Chromosome 2_1"/>
</dbReference>
<sequence>MSPLQLSSSDPGGKTPRSDAFPAKFHLAYTADIGQRLLEVYLKAKSTGVLCPTMMEGCITMILKPGVDHSDPNSYCPLTMINTAKRKVAITFLDRWDQWKSDVLEGAVTEEFRLWTVRTDDNTEADIQTWGTLIANFEARATSLMNDTLDKET</sequence>
<evidence type="ECO:0000313" key="2">
    <source>
        <dbReference type="Proteomes" id="UP001066276"/>
    </source>
</evidence>
<proteinExistence type="predicted"/>